<dbReference type="PANTHER" id="PTHR14226">
    <property type="entry name" value="NEUROPATHY TARGET ESTERASE/SWISS CHEESE D.MELANOGASTER"/>
    <property type="match status" value="1"/>
</dbReference>
<dbReference type="InterPro" id="IPR016035">
    <property type="entry name" value="Acyl_Trfase/lysoPLipase"/>
</dbReference>
<dbReference type="RefSeq" id="WP_186410087.1">
    <property type="nucleotide sequence ID" value="NZ_FLQY01000052.1"/>
</dbReference>
<accession>A0A1A8XJ45</accession>
<keyword evidence="2 4" id="KW-0442">Lipid degradation</keyword>
<protein>
    <submittedName>
        <fullName evidence="6">Patatin</fullName>
    </submittedName>
</protein>
<feature type="short sequence motif" description="GXSXG" evidence="4">
    <location>
        <begin position="52"/>
        <end position="56"/>
    </location>
</feature>
<dbReference type="PANTHER" id="PTHR14226:SF57">
    <property type="entry name" value="BLR7027 PROTEIN"/>
    <property type="match status" value="1"/>
</dbReference>
<evidence type="ECO:0000313" key="6">
    <source>
        <dbReference type="EMBL" id="SBT05209.1"/>
    </source>
</evidence>
<feature type="active site" description="Nucleophile" evidence="4">
    <location>
        <position position="54"/>
    </location>
</feature>
<keyword evidence="1 4" id="KW-0378">Hydrolase</keyword>
<evidence type="ECO:0000259" key="5">
    <source>
        <dbReference type="PROSITE" id="PS51635"/>
    </source>
</evidence>
<name>A0A1A8XJ45_9RHOO</name>
<organism evidence="6 7">
    <name type="scientific">Candidatus Propionivibrio aalborgensis</name>
    <dbReference type="NCBI Taxonomy" id="1860101"/>
    <lineage>
        <taxon>Bacteria</taxon>
        <taxon>Pseudomonadati</taxon>
        <taxon>Pseudomonadota</taxon>
        <taxon>Betaproteobacteria</taxon>
        <taxon>Rhodocyclales</taxon>
        <taxon>Rhodocyclaceae</taxon>
        <taxon>Propionivibrio</taxon>
    </lineage>
</organism>
<comment type="caution">
    <text evidence="4">Lacks conserved residue(s) required for the propagation of feature annotation.</text>
</comment>
<dbReference type="InterPro" id="IPR050301">
    <property type="entry name" value="NTE"/>
</dbReference>
<dbReference type="AlphaFoldDB" id="A0A1A8XJ45"/>
<dbReference type="SUPFAM" id="SSF52151">
    <property type="entry name" value="FabD/lysophospholipase-like"/>
    <property type="match status" value="1"/>
</dbReference>
<reference evidence="6 7" key="1">
    <citation type="submission" date="2016-06" db="EMBL/GenBank/DDBJ databases">
        <authorList>
            <person name="Kjaerup R.B."/>
            <person name="Dalgaard T.S."/>
            <person name="Juul-Madsen H.R."/>
        </authorList>
    </citation>
    <scope>NUCLEOTIDE SEQUENCE [LARGE SCALE GENOMIC DNA]</scope>
    <source>
        <strain evidence="6">2</strain>
    </source>
</reference>
<evidence type="ECO:0000256" key="1">
    <source>
        <dbReference type="ARBA" id="ARBA00022801"/>
    </source>
</evidence>
<gene>
    <name evidence="6" type="ORF">PROAA_1450022</name>
</gene>
<keyword evidence="3 4" id="KW-0443">Lipid metabolism</keyword>
<sequence length="385" mass="41906">MSDSGSSSTSNGRTALVLAGGGARAAYQVGVLLAIRDLMPEPERNPFTILCGTSAGAINAVTLGCYADNFGAAVDALADVWRNFHAAQVYRADPLGIAASGASWMGTMVFGWLLKRSPRSLLDNTPLRELLEQKLNFRNIGRSIDRGSLYAVSLTASGYTSGQSVSFFQAGADVESWERTHRFSCRAQLNIDHLLASSAIPFIFPAVRLNREYFGDGSMRQLAPISPAIHLGAEKVLIIGAGRMFEPVERQHSTAYPTMAQIAGHALSSIFLDSLAVDIERMQRINLTLAAMPDEVKKRNRIPLRPIQSLVFSPSEELDVLAADHVTALPWPVRFLLRGIGAMSRRGGALASYLLFEGSYTRVLIDLGYKDAMARREEVKAFLEV</sequence>
<evidence type="ECO:0000256" key="4">
    <source>
        <dbReference type="PROSITE-ProRule" id="PRU01161"/>
    </source>
</evidence>
<evidence type="ECO:0000256" key="2">
    <source>
        <dbReference type="ARBA" id="ARBA00022963"/>
    </source>
</evidence>
<dbReference type="Gene3D" id="3.40.1090.10">
    <property type="entry name" value="Cytosolic phospholipase A2 catalytic domain"/>
    <property type="match status" value="1"/>
</dbReference>
<dbReference type="InterPro" id="IPR002641">
    <property type="entry name" value="PNPLA_dom"/>
</dbReference>
<dbReference type="Proteomes" id="UP000199600">
    <property type="component" value="Unassembled WGS sequence"/>
</dbReference>
<dbReference type="Pfam" id="PF01734">
    <property type="entry name" value="Patatin"/>
    <property type="match status" value="1"/>
</dbReference>
<evidence type="ECO:0000313" key="7">
    <source>
        <dbReference type="Proteomes" id="UP000199600"/>
    </source>
</evidence>
<evidence type="ECO:0000256" key="3">
    <source>
        <dbReference type="ARBA" id="ARBA00023098"/>
    </source>
</evidence>
<dbReference type="EMBL" id="FLQY01000052">
    <property type="protein sequence ID" value="SBT05209.1"/>
    <property type="molecule type" value="Genomic_DNA"/>
</dbReference>
<feature type="active site" description="Proton acceptor" evidence="4">
    <location>
        <position position="216"/>
    </location>
</feature>
<keyword evidence="7" id="KW-1185">Reference proteome</keyword>
<proteinExistence type="predicted"/>
<dbReference type="GO" id="GO:0016787">
    <property type="term" value="F:hydrolase activity"/>
    <property type="evidence" value="ECO:0007669"/>
    <property type="project" value="UniProtKB-UniRule"/>
</dbReference>
<feature type="domain" description="PNPLA" evidence="5">
    <location>
        <begin position="16"/>
        <end position="229"/>
    </location>
</feature>
<dbReference type="PROSITE" id="PS51635">
    <property type="entry name" value="PNPLA"/>
    <property type="match status" value="1"/>
</dbReference>
<dbReference type="GO" id="GO:0016042">
    <property type="term" value="P:lipid catabolic process"/>
    <property type="evidence" value="ECO:0007669"/>
    <property type="project" value="UniProtKB-UniRule"/>
</dbReference>